<gene>
    <name evidence="1" type="ORF">PECAL_3P15690</name>
</gene>
<protein>
    <submittedName>
        <fullName evidence="1">Uncharacterized protein</fullName>
    </submittedName>
</protein>
<dbReference type="AlphaFoldDB" id="A0A8J2SEY3"/>
<comment type="caution">
    <text evidence="1">The sequence shown here is derived from an EMBL/GenBank/DDBJ whole genome shotgun (WGS) entry which is preliminary data.</text>
</comment>
<evidence type="ECO:0000313" key="2">
    <source>
        <dbReference type="Proteomes" id="UP000789595"/>
    </source>
</evidence>
<reference evidence="1" key="1">
    <citation type="submission" date="2021-11" db="EMBL/GenBank/DDBJ databases">
        <authorList>
            <consortium name="Genoscope - CEA"/>
            <person name="William W."/>
        </authorList>
    </citation>
    <scope>NUCLEOTIDE SEQUENCE</scope>
</reference>
<proteinExistence type="predicted"/>
<organism evidence="1 2">
    <name type="scientific">Pelagomonas calceolata</name>
    <dbReference type="NCBI Taxonomy" id="35677"/>
    <lineage>
        <taxon>Eukaryota</taxon>
        <taxon>Sar</taxon>
        <taxon>Stramenopiles</taxon>
        <taxon>Ochrophyta</taxon>
        <taxon>Pelagophyceae</taxon>
        <taxon>Pelagomonadales</taxon>
        <taxon>Pelagomonadaceae</taxon>
        <taxon>Pelagomonas</taxon>
    </lineage>
</organism>
<name>A0A8J2SEY3_9STRA</name>
<dbReference type="Proteomes" id="UP000789595">
    <property type="component" value="Unassembled WGS sequence"/>
</dbReference>
<dbReference type="EMBL" id="CAKKNE010000003">
    <property type="protein sequence ID" value="CAH0371618.1"/>
    <property type="molecule type" value="Genomic_DNA"/>
</dbReference>
<accession>A0A8J2SEY3</accession>
<sequence>MDNRGTFLFANHFSADDEHGPTPILVGEDPRLRDGGLTILRSEMSDGPPRVQEAEIEKYHDGTFSVCDLIEAVLRTKSHKAENWYEMYHAVRIDRTEGTVFLDVDFDYGS</sequence>
<keyword evidence="2" id="KW-1185">Reference proteome</keyword>
<evidence type="ECO:0000313" key="1">
    <source>
        <dbReference type="EMBL" id="CAH0371618.1"/>
    </source>
</evidence>